<dbReference type="Gene3D" id="3.30.70.100">
    <property type="match status" value="1"/>
</dbReference>
<proteinExistence type="inferred from homology"/>
<evidence type="ECO:0000313" key="3">
    <source>
        <dbReference type="EMBL" id="TVY85165.1"/>
    </source>
</evidence>
<dbReference type="AlphaFoldDB" id="A0A8T9CH66"/>
<dbReference type="OrthoDB" id="2519291at2759"/>
<protein>
    <recommendedName>
        <fullName evidence="2">EthD domain-containing protein</fullName>
    </recommendedName>
</protein>
<evidence type="ECO:0000256" key="1">
    <source>
        <dbReference type="ARBA" id="ARBA00005986"/>
    </source>
</evidence>
<comment type="similarity">
    <text evidence="1">Belongs to the tpcK family.</text>
</comment>
<dbReference type="InterPro" id="IPR009799">
    <property type="entry name" value="EthD_dom"/>
</dbReference>
<sequence length="119" mass="13830">MPYTILLFVTRLTHLSHSEFKEHYETTHVPLLQRYGCKHFPKYHSRRYMQAAIRQGDETGFDYDAITECSFENEAAFMAFAATLSTEEAAKAIKEDENKFVDIRKLKVVVVRHVKESVA</sequence>
<feature type="domain" description="EthD" evidence="2">
    <location>
        <begin position="14"/>
        <end position="102"/>
    </location>
</feature>
<keyword evidence="4" id="KW-1185">Reference proteome</keyword>
<accession>A0A8T9CH66</accession>
<organism evidence="3 4">
    <name type="scientific">Lachnellula suecica</name>
    <dbReference type="NCBI Taxonomy" id="602035"/>
    <lineage>
        <taxon>Eukaryota</taxon>
        <taxon>Fungi</taxon>
        <taxon>Dikarya</taxon>
        <taxon>Ascomycota</taxon>
        <taxon>Pezizomycotina</taxon>
        <taxon>Leotiomycetes</taxon>
        <taxon>Helotiales</taxon>
        <taxon>Lachnaceae</taxon>
        <taxon>Lachnellula</taxon>
    </lineage>
</organism>
<gene>
    <name evidence="3" type="ORF">LSUE1_G002348</name>
</gene>
<reference evidence="3 4" key="1">
    <citation type="submission" date="2018-05" db="EMBL/GenBank/DDBJ databases">
        <title>Genome sequencing and assembly of the regulated plant pathogen Lachnellula willkommii and related sister species for the development of diagnostic species identification markers.</title>
        <authorList>
            <person name="Giroux E."/>
            <person name="Bilodeau G."/>
        </authorList>
    </citation>
    <scope>NUCLEOTIDE SEQUENCE [LARGE SCALE GENOMIC DNA]</scope>
    <source>
        <strain evidence="3 4">CBS 268.59</strain>
    </source>
</reference>
<dbReference type="NCBIfam" id="TIGR02118">
    <property type="entry name" value="EthD family reductase"/>
    <property type="match status" value="1"/>
</dbReference>
<dbReference type="Proteomes" id="UP000469558">
    <property type="component" value="Unassembled WGS sequence"/>
</dbReference>
<dbReference type="EMBL" id="QGMK01000024">
    <property type="protein sequence ID" value="TVY85165.1"/>
    <property type="molecule type" value="Genomic_DNA"/>
</dbReference>
<comment type="caution">
    <text evidence="3">The sequence shown here is derived from an EMBL/GenBank/DDBJ whole genome shotgun (WGS) entry which is preliminary data.</text>
</comment>
<dbReference type="SUPFAM" id="SSF54909">
    <property type="entry name" value="Dimeric alpha+beta barrel"/>
    <property type="match status" value="1"/>
</dbReference>
<name>A0A8T9CH66_9HELO</name>
<evidence type="ECO:0000313" key="4">
    <source>
        <dbReference type="Proteomes" id="UP000469558"/>
    </source>
</evidence>
<dbReference type="GO" id="GO:0016491">
    <property type="term" value="F:oxidoreductase activity"/>
    <property type="evidence" value="ECO:0007669"/>
    <property type="project" value="InterPro"/>
</dbReference>
<evidence type="ECO:0000259" key="2">
    <source>
        <dbReference type="Pfam" id="PF07110"/>
    </source>
</evidence>
<dbReference type="InterPro" id="IPR011008">
    <property type="entry name" value="Dimeric_a/b-barrel"/>
</dbReference>
<dbReference type="Pfam" id="PF07110">
    <property type="entry name" value="EthD"/>
    <property type="match status" value="1"/>
</dbReference>